<dbReference type="EMBL" id="SMOL01000781">
    <property type="protein sequence ID" value="KAB2596950.1"/>
    <property type="molecule type" value="Genomic_DNA"/>
</dbReference>
<reference evidence="1 2" key="1">
    <citation type="submission" date="2019-09" db="EMBL/GenBank/DDBJ databases">
        <authorList>
            <person name="Ou C."/>
        </authorList>
    </citation>
    <scope>NUCLEOTIDE SEQUENCE [LARGE SCALE GENOMIC DNA]</scope>
    <source>
        <strain evidence="1">S2</strain>
        <tissue evidence="1">Leaf</tissue>
    </source>
</reference>
<dbReference type="Proteomes" id="UP000327157">
    <property type="component" value="Chromosome 7"/>
</dbReference>
<reference evidence="1 2" key="3">
    <citation type="submission" date="2019-11" db="EMBL/GenBank/DDBJ databases">
        <title>A de novo genome assembly of a pear dwarfing rootstock.</title>
        <authorList>
            <person name="Wang F."/>
            <person name="Wang J."/>
            <person name="Li S."/>
            <person name="Zhang Y."/>
            <person name="Fang M."/>
            <person name="Ma L."/>
            <person name="Zhao Y."/>
            <person name="Jiang S."/>
        </authorList>
    </citation>
    <scope>NUCLEOTIDE SEQUENCE [LARGE SCALE GENOMIC DNA]</scope>
    <source>
        <strain evidence="1">S2</strain>
        <tissue evidence="1">Leaf</tissue>
    </source>
</reference>
<protein>
    <submittedName>
        <fullName evidence="1">Uncharacterized protein</fullName>
    </submittedName>
</protein>
<keyword evidence="2" id="KW-1185">Reference proteome</keyword>
<evidence type="ECO:0000313" key="2">
    <source>
        <dbReference type="Proteomes" id="UP000327157"/>
    </source>
</evidence>
<dbReference type="AlphaFoldDB" id="A0A5N5F769"/>
<sequence length="158" mass="17011">MSKEIQLRCRVLVMFATVNGGQISLDLDAVAPNPITNQKMEVAATVMFPVITASGTGDLILPSPFGVEELQQPMRMIVNLSAVSEIACGVAVKYSRNINNAAPVLVVLQLLAETSLFTHTSSSLFPTENGLGFEHDTFPFWKLDLASASDNAANKRES</sequence>
<reference evidence="2" key="2">
    <citation type="submission" date="2019-10" db="EMBL/GenBank/DDBJ databases">
        <title>A de novo genome assembly of a pear dwarfing rootstock.</title>
        <authorList>
            <person name="Wang F."/>
            <person name="Wang J."/>
            <person name="Li S."/>
            <person name="Zhang Y."/>
            <person name="Fang M."/>
            <person name="Ma L."/>
            <person name="Zhao Y."/>
            <person name="Jiang S."/>
        </authorList>
    </citation>
    <scope>NUCLEOTIDE SEQUENCE [LARGE SCALE GENOMIC DNA]</scope>
</reference>
<accession>A0A5N5F769</accession>
<comment type="caution">
    <text evidence="1">The sequence shown here is derived from an EMBL/GenBank/DDBJ whole genome shotgun (WGS) entry which is preliminary data.</text>
</comment>
<gene>
    <name evidence="1" type="ORF">D8674_032400</name>
</gene>
<name>A0A5N5F769_9ROSA</name>
<evidence type="ECO:0000313" key="1">
    <source>
        <dbReference type="EMBL" id="KAB2596950.1"/>
    </source>
</evidence>
<proteinExistence type="predicted"/>
<organism evidence="1 2">
    <name type="scientific">Pyrus ussuriensis x Pyrus communis</name>
    <dbReference type="NCBI Taxonomy" id="2448454"/>
    <lineage>
        <taxon>Eukaryota</taxon>
        <taxon>Viridiplantae</taxon>
        <taxon>Streptophyta</taxon>
        <taxon>Embryophyta</taxon>
        <taxon>Tracheophyta</taxon>
        <taxon>Spermatophyta</taxon>
        <taxon>Magnoliopsida</taxon>
        <taxon>eudicotyledons</taxon>
        <taxon>Gunneridae</taxon>
        <taxon>Pentapetalae</taxon>
        <taxon>rosids</taxon>
        <taxon>fabids</taxon>
        <taxon>Rosales</taxon>
        <taxon>Rosaceae</taxon>
        <taxon>Amygdaloideae</taxon>
        <taxon>Maleae</taxon>
        <taxon>Pyrus</taxon>
    </lineage>
</organism>